<dbReference type="GO" id="GO:0005524">
    <property type="term" value="F:ATP binding"/>
    <property type="evidence" value="ECO:0007669"/>
    <property type="project" value="UniProtKB-UniRule"/>
</dbReference>
<dbReference type="InterPro" id="IPR016181">
    <property type="entry name" value="Acyl_CoA_acyltransferase"/>
</dbReference>
<dbReference type="SUPFAM" id="SSF56059">
    <property type="entry name" value="Glutathione synthetase ATP-binding domain-like"/>
    <property type="match status" value="1"/>
</dbReference>
<sequence length="516" mass="57770">MINAHDYKVMLRSQLHDGDLTLRAVGPQDIESIRQWRNAQMDVLRQSTAISFEEQKSYFAEHIWPDKDSLNPRQILLAIEQHGELIGYGGLVHISWPYRRGEISFLLNPSLEQSHKVLRDIFSRYLMMIQSFAFEDIKLHRLTTETYEHRVLHIEILESVGFKLEGRLREHIIVDGKLRNSLLHASLANEWCGRRNSNSLLGVIVTSASRKVPLIRALKDATFRLSRNTQVIAGDIDPLSIARLEADDFWQMPRLGDETISDLIEGCLSRGISIVLPTRDGELEFWARHREAFSQAGIEVIVSSSESIARCRDKLAFASFGCDAGLPMIPASKSPDIFGDIPLVVKERYGSASRGLGLNMTLATALEHARDLEEPIFQPLVPGPEISIDGWVDKHGIVAGVVLRRRDRVISGESQVTTTFTDTALEEQATQVLTALQLRGPVVMQAIVDEGKLHVIECNPRFGGASTAAIAVGLDSLYWSVAEALDELDSPVFKRVPGEVRQIRMPVDRVIHDPDL</sequence>
<keyword evidence="5" id="KW-1185">Reference proteome</keyword>
<gene>
    <name evidence="4" type="ORF">SAMN05192566_0183</name>
</gene>
<dbReference type="Proteomes" id="UP000198629">
    <property type="component" value="Unassembled WGS sequence"/>
</dbReference>
<feature type="domain" description="ATP-grasp" evidence="2">
    <location>
        <begin position="314"/>
        <end position="490"/>
    </location>
</feature>
<dbReference type="PANTHER" id="PTHR43415">
    <property type="entry name" value="SPERMIDINE N(1)-ACETYLTRANSFERASE"/>
    <property type="match status" value="1"/>
</dbReference>
<proteinExistence type="predicted"/>
<dbReference type="PROSITE" id="PS51186">
    <property type="entry name" value="GNAT"/>
    <property type="match status" value="1"/>
</dbReference>
<evidence type="ECO:0000259" key="3">
    <source>
        <dbReference type="PROSITE" id="PS51186"/>
    </source>
</evidence>
<name>A0A1G8ZAG6_9PROT</name>
<dbReference type="Pfam" id="PF21360">
    <property type="entry name" value="PylC-like_N"/>
    <property type="match status" value="1"/>
</dbReference>
<evidence type="ECO:0000256" key="1">
    <source>
        <dbReference type="PROSITE-ProRule" id="PRU00409"/>
    </source>
</evidence>
<dbReference type="Gene3D" id="3.40.630.30">
    <property type="match status" value="1"/>
</dbReference>
<dbReference type="STRING" id="492660.SAMN05192566_0183"/>
<dbReference type="InterPro" id="IPR048764">
    <property type="entry name" value="PylC_N"/>
</dbReference>
<dbReference type="AlphaFoldDB" id="A0A1G8ZAG6"/>
<protein>
    <submittedName>
        <fullName evidence="4">Carbamoylphosphate synthase large subunit</fullName>
    </submittedName>
</protein>
<dbReference type="Pfam" id="PF13420">
    <property type="entry name" value="Acetyltransf_4"/>
    <property type="match status" value="1"/>
</dbReference>
<dbReference type="SUPFAM" id="SSF55729">
    <property type="entry name" value="Acyl-CoA N-acyltransferases (Nat)"/>
    <property type="match status" value="1"/>
</dbReference>
<dbReference type="Gene3D" id="3.30.470.20">
    <property type="entry name" value="ATP-grasp fold, B domain"/>
    <property type="match status" value="1"/>
</dbReference>
<dbReference type="InterPro" id="IPR011761">
    <property type="entry name" value="ATP-grasp"/>
</dbReference>
<organism evidence="4 5">
    <name type="scientific">Methylophilus rhizosphaerae</name>
    <dbReference type="NCBI Taxonomy" id="492660"/>
    <lineage>
        <taxon>Bacteria</taxon>
        <taxon>Pseudomonadati</taxon>
        <taxon>Pseudomonadota</taxon>
        <taxon>Betaproteobacteria</taxon>
        <taxon>Nitrosomonadales</taxon>
        <taxon>Methylophilaceae</taxon>
        <taxon>Methylophilus</taxon>
    </lineage>
</organism>
<accession>A0A1G8ZAG6</accession>
<dbReference type="EMBL" id="FNFX01000001">
    <property type="protein sequence ID" value="SDK12049.1"/>
    <property type="molecule type" value="Genomic_DNA"/>
</dbReference>
<dbReference type="GO" id="GO:0016747">
    <property type="term" value="F:acyltransferase activity, transferring groups other than amino-acyl groups"/>
    <property type="evidence" value="ECO:0007669"/>
    <property type="project" value="InterPro"/>
</dbReference>
<keyword evidence="1" id="KW-0547">Nucleotide-binding</keyword>
<dbReference type="GO" id="GO:0046872">
    <property type="term" value="F:metal ion binding"/>
    <property type="evidence" value="ECO:0007669"/>
    <property type="project" value="InterPro"/>
</dbReference>
<keyword evidence="1" id="KW-0067">ATP-binding</keyword>
<dbReference type="InterPro" id="IPR000182">
    <property type="entry name" value="GNAT_dom"/>
</dbReference>
<dbReference type="PROSITE" id="PS50975">
    <property type="entry name" value="ATP_GRASP"/>
    <property type="match status" value="1"/>
</dbReference>
<reference evidence="5" key="1">
    <citation type="submission" date="2016-10" db="EMBL/GenBank/DDBJ databases">
        <authorList>
            <person name="Varghese N."/>
            <person name="Submissions S."/>
        </authorList>
    </citation>
    <scope>NUCLEOTIDE SEQUENCE [LARGE SCALE GENOMIC DNA]</scope>
    <source>
        <strain evidence="5">CBMB127</strain>
    </source>
</reference>
<dbReference type="Gene3D" id="3.40.50.20">
    <property type="match status" value="1"/>
</dbReference>
<dbReference type="RefSeq" id="WP_218119014.1">
    <property type="nucleotide sequence ID" value="NZ_FNFX01000001.1"/>
</dbReference>
<dbReference type="InterPro" id="IPR013815">
    <property type="entry name" value="ATP_grasp_subdomain_1"/>
</dbReference>
<dbReference type="Gene3D" id="3.30.1490.20">
    <property type="entry name" value="ATP-grasp fold, A domain"/>
    <property type="match status" value="1"/>
</dbReference>
<evidence type="ECO:0000259" key="2">
    <source>
        <dbReference type="PROSITE" id="PS50975"/>
    </source>
</evidence>
<evidence type="ECO:0000313" key="4">
    <source>
        <dbReference type="EMBL" id="SDK12049.1"/>
    </source>
</evidence>
<evidence type="ECO:0000313" key="5">
    <source>
        <dbReference type="Proteomes" id="UP000198629"/>
    </source>
</evidence>
<dbReference type="Pfam" id="PF15632">
    <property type="entry name" value="ATPgrasp_Ter"/>
    <property type="match status" value="1"/>
</dbReference>
<dbReference type="PANTHER" id="PTHR43415:SF3">
    <property type="entry name" value="GNAT-FAMILY ACETYLTRANSFERASE"/>
    <property type="match status" value="1"/>
</dbReference>
<feature type="domain" description="N-acetyltransferase" evidence="3">
    <location>
        <begin position="20"/>
        <end position="180"/>
    </location>
</feature>